<sequence length="144" mass="15679">MVTMCVLQCVYGCIAVILYITCVSAVDLTYDTHTLSNGTVIYVPDVISMRYLIRTFNPTNAGLVQEATRNMTIVDRDRGLNGLPMLYTVGMPFGNATVSGTVPSSTVAATTIISALPTITTSVVQQNYRMLAKRSNLSWIQGFK</sequence>
<organism evidence="1 2">
    <name type="scientific">Lipomyces tetrasporus</name>
    <dbReference type="NCBI Taxonomy" id="54092"/>
    <lineage>
        <taxon>Eukaryota</taxon>
        <taxon>Fungi</taxon>
        <taxon>Dikarya</taxon>
        <taxon>Ascomycota</taxon>
        <taxon>Saccharomycotina</taxon>
        <taxon>Lipomycetes</taxon>
        <taxon>Lipomycetales</taxon>
        <taxon>Lipomycetaceae</taxon>
        <taxon>Lipomyces</taxon>
    </lineage>
</organism>
<evidence type="ECO:0000313" key="2">
    <source>
        <dbReference type="Proteomes" id="UP001217417"/>
    </source>
</evidence>
<comment type="caution">
    <text evidence="1">The sequence shown here is derived from an EMBL/GenBank/DDBJ whole genome shotgun (WGS) entry which is preliminary data.</text>
</comment>
<evidence type="ECO:0000313" key="1">
    <source>
        <dbReference type="EMBL" id="KAJ8098075.1"/>
    </source>
</evidence>
<dbReference type="AlphaFoldDB" id="A0AAD7QMI6"/>
<reference evidence="1" key="1">
    <citation type="submission" date="2023-03" db="EMBL/GenBank/DDBJ databases">
        <title>Near-Complete genome sequence of Lipomyces tetrasporous NRRL Y-64009, an oleaginous yeast capable of growing on lignocellulosic hydrolysates.</title>
        <authorList>
            <consortium name="Lawrence Berkeley National Laboratory"/>
            <person name="Jagtap S.S."/>
            <person name="Liu J.-J."/>
            <person name="Walukiewicz H.E."/>
            <person name="Pangilinan J."/>
            <person name="Lipzen A."/>
            <person name="Ahrendt S."/>
            <person name="Koriabine M."/>
            <person name="Cobaugh K."/>
            <person name="Salamov A."/>
            <person name="Yoshinaga Y."/>
            <person name="Ng V."/>
            <person name="Daum C."/>
            <person name="Grigoriev I.V."/>
            <person name="Slininger P.J."/>
            <person name="Dien B.S."/>
            <person name="Jin Y.-S."/>
            <person name="Rao C.V."/>
        </authorList>
    </citation>
    <scope>NUCLEOTIDE SEQUENCE</scope>
    <source>
        <strain evidence="1">NRRL Y-64009</strain>
    </source>
</reference>
<protein>
    <submittedName>
        <fullName evidence="1">Uncharacterized protein</fullName>
    </submittedName>
</protein>
<gene>
    <name evidence="1" type="ORF">POJ06DRAFT_260864</name>
</gene>
<dbReference type="Proteomes" id="UP001217417">
    <property type="component" value="Unassembled WGS sequence"/>
</dbReference>
<name>A0AAD7QMI6_9ASCO</name>
<keyword evidence="2" id="KW-1185">Reference proteome</keyword>
<dbReference type="EMBL" id="JARPMG010000010">
    <property type="protein sequence ID" value="KAJ8098075.1"/>
    <property type="molecule type" value="Genomic_DNA"/>
</dbReference>
<dbReference type="RefSeq" id="XP_056041525.1">
    <property type="nucleotide sequence ID" value="XM_056188534.1"/>
</dbReference>
<proteinExistence type="predicted"/>
<dbReference type="GeneID" id="80883700"/>
<accession>A0AAD7QMI6</accession>